<dbReference type="EMBL" id="LPVJ01000009">
    <property type="protein sequence ID" value="KUO96884.1"/>
    <property type="molecule type" value="Genomic_DNA"/>
</dbReference>
<dbReference type="InterPro" id="IPR004143">
    <property type="entry name" value="BPL_LPL_catalytic"/>
</dbReference>
<dbReference type="PANTHER" id="PTHR43679:SF2">
    <property type="entry name" value="OCTANOYL-[GCVH]:PROTEIN N-OCTANOYLTRANSFERASE"/>
    <property type="match status" value="1"/>
</dbReference>
<dbReference type="InterPro" id="IPR045864">
    <property type="entry name" value="aa-tRNA-synth_II/BPL/LPL"/>
</dbReference>
<dbReference type="GO" id="GO:0009249">
    <property type="term" value="P:protein lipoylation"/>
    <property type="evidence" value="ECO:0007669"/>
    <property type="project" value="UniProtKB-ARBA"/>
</dbReference>
<dbReference type="Pfam" id="PF21948">
    <property type="entry name" value="LplA-B_cat"/>
    <property type="match status" value="1"/>
</dbReference>
<evidence type="ECO:0000313" key="2">
    <source>
        <dbReference type="EMBL" id="KUO96884.1"/>
    </source>
</evidence>
<dbReference type="AlphaFoldDB" id="A0A101XSV4"/>
<dbReference type="PROSITE" id="PS51733">
    <property type="entry name" value="BPL_LPL_CATALYTIC"/>
    <property type="match status" value="1"/>
</dbReference>
<keyword evidence="3" id="KW-1185">Reference proteome</keyword>
<name>A0A101XSV4_9BACL</name>
<dbReference type="GO" id="GO:0016740">
    <property type="term" value="F:transferase activity"/>
    <property type="evidence" value="ECO:0007669"/>
    <property type="project" value="UniProtKB-KW"/>
</dbReference>
<dbReference type="SUPFAM" id="SSF55681">
    <property type="entry name" value="Class II aaRS and biotin synthetases"/>
    <property type="match status" value="1"/>
</dbReference>
<evidence type="ECO:0000259" key="1">
    <source>
        <dbReference type="PROSITE" id="PS51733"/>
    </source>
</evidence>
<protein>
    <submittedName>
        <fullName evidence="2">Octanoyltransferase</fullName>
    </submittedName>
</protein>
<dbReference type="GO" id="GO:0140096">
    <property type="term" value="F:catalytic activity, acting on a protein"/>
    <property type="evidence" value="ECO:0007669"/>
    <property type="project" value="UniProtKB-ARBA"/>
</dbReference>
<dbReference type="InterPro" id="IPR050664">
    <property type="entry name" value="Octanoyltrans_LipM/LipL"/>
</dbReference>
<dbReference type="RefSeq" id="WP_067712953.1">
    <property type="nucleotide sequence ID" value="NZ_LPVJ01000009.1"/>
</dbReference>
<sequence length="279" mass="31282">MTARETFRLLEMGPSSAAMNMAIDEAVLLSVSQGEVPPTLRFYAWERPSLSLGYFQRIKRDVDLQAIKARGFDWVRRMTGGRAVLHDRELTYSIHVPGQHRFAKASVVESYRLLSEGLRAGFETLGLHAQIVSLSDEDERKRYASSGSAACFDSPSWYELVVDGRKIAGSAQVRAHGGLLQHGALLLELSAEDLFSVLQFRSEEERSAVQREFAERAVSVKDLTGRIVSYNEAAEAFAQGFEKGLNLSLVKGSLTEGERELADRLYKEKYSTQAWNERR</sequence>
<evidence type="ECO:0000313" key="3">
    <source>
        <dbReference type="Proteomes" id="UP000053557"/>
    </source>
</evidence>
<dbReference type="Proteomes" id="UP000053557">
    <property type="component" value="Unassembled WGS sequence"/>
</dbReference>
<dbReference type="PANTHER" id="PTHR43679">
    <property type="entry name" value="OCTANOYLTRANSFERASE LIPM-RELATED"/>
    <property type="match status" value="1"/>
</dbReference>
<feature type="domain" description="BPL/LPL catalytic" evidence="1">
    <location>
        <begin position="34"/>
        <end position="249"/>
    </location>
</feature>
<proteinExistence type="predicted"/>
<comment type="caution">
    <text evidence="2">The sequence shown here is derived from an EMBL/GenBank/DDBJ whole genome shotgun (WGS) entry which is preliminary data.</text>
</comment>
<organism evidence="2 3">
    <name type="scientific">Ferroacidibacillus organovorans</name>
    <dbReference type="NCBI Taxonomy" id="1765683"/>
    <lineage>
        <taxon>Bacteria</taxon>
        <taxon>Bacillati</taxon>
        <taxon>Bacillota</taxon>
        <taxon>Bacilli</taxon>
        <taxon>Bacillales</taxon>
        <taxon>Alicyclobacillaceae</taxon>
        <taxon>Ferroacidibacillus</taxon>
    </lineage>
</organism>
<keyword evidence="2" id="KW-0808">Transferase</keyword>
<gene>
    <name evidence="2" type="ORF">ATW55_08785</name>
</gene>
<accession>A0A101XSV4</accession>
<dbReference type="OrthoDB" id="9774653at2"/>
<dbReference type="Gene3D" id="3.30.930.10">
    <property type="entry name" value="Bira Bifunctional Protein, Domain 2"/>
    <property type="match status" value="1"/>
</dbReference>
<dbReference type="CDD" id="cd16443">
    <property type="entry name" value="LplA"/>
    <property type="match status" value="1"/>
</dbReference>
<reference evidence="2 3" key="1">
    <citation type="submission" date="2015-12" db="EMBL/GenBank/DDBJ databases">
        <title>Draft genome sequence of Acidibacillus ferrooxidans ITV001, isolated from a chalcopyrite acid mine drainage site in Brazil.</title>
        <authorList>
            <person name="Dall'Agnol H."/>
            <person name="Nancucheo I."/>
            <person name="Johnson B."/>
            <person name="Oliveira R."/>
            <person name="Leite L."/>
            <person name="Pylro V."/>
            <person name="Nunes G.L."/>
            <person name="Tzotzos G."/>
            <person name="Fernandes G.R."/>
            <person name="Dutra J."/>
            <person name="Orellana S.C."/>
            <person name="Oliveira G."/>
        </authorList>
    </citation>
    <scope>NUCLEOTIDE SEQUENCE [LARGE SCALE GENOMIC DNA]</scope>
    <source>
        <strain evidence="3">ITV01</strain>
    </source>
</reference>